<evidence type="ECO:0000313" key="3">
    <source>
        <dbReference type="Proteomes" id="UP000028761"/>
    </source>
</evidence>
<sequence>MLRKARRKLIYEKAKHYHKEYRQMYRTEIRMARMARKAGNFYVPAEPKLAFVIRIRGSISLSSALLKEDSMSVPSPEIKCETSKVTRSSFGSCFIFESSWKKAVLETQKIEKEYTTAFGLGELKEYIKMPYLPGLQSNQKSVSSTPLEVPKRLPRADAEVSAIRLKKTKETCSVAPLREKSKANIILNGQKLDAFPLKTSTRHSPLLFNILLEVLTIAISQEREIKCIPIRREKVKCCGKSRTPNGGTGWSCSRGT</sequence>
<reference evidence="2" key="3">
    <citation type="submission" date="2025-09" db="UniProtKB">
        <authorList>
            <consortium name="Ensembl"/>
        </authorList>
    </citation>
    <scope>IDENTIFICATION</scope>
</reference>
<dbReference type="InterPro" id="IPR040505">
    <property type="entry name" value="DUF5537"/>
</dbReference>
<dbReference type="Proteomes" id="UP000028761">
    <property type="component" value="Chromosome 8"/>
</dbReference>
<organism evidence="2 3">
    <name type="scientific">Papio anubis</name>
    <name type="common">Olive baboon</name>
    <dbReference type="NCBI Taxonomy" id="9555"/>
    <lineage>
        <taxon>Eukaryota</taxon>
        <taxon>Metazoa</taxon>
        <taxon>Chordata</taxon>
        <taxon>Craniata</taxon>
        <taxon>Vertebrata</taxon>
        <taxon>Euteleostomi</taxon>
        <taxon>Mammalia</taxon>
        <taxon>Eutheria</taxon>
        <taxon>Euarchontoglires</taxon>
        <taxon>Primates</taxon>
        <taxon>Haplorrhini</taxon>
        <taxon>Catarrhini</taxon>
        <taxon>Cercopithecidae</taxon>
        <taxon>Cercopithecinae</taxon>
        <taxon>Papio</taxon>
    </lineage>
</organism>
<dbReference type="AlphaFoldDB" id="A0A8I5N3Q0"/>
<dbReference type="PANTHER" id="PTHR11524">
    <property type="entry name" value="60S RIBOSOMAL PROTEIN L7"/>
    <property type="match status" value="1"/>
</dbReference>
<dbReference type="GO" id="GO:0000463">
    <property type="term" value="P:maturation of LSU-rRNA from tricistronic rRNA transcript (SSU-rRNA, 5.8S rRNA, LSU-rRNA)"/>
    <property type="evidence" value="ECO:0007669"/>
    <property type="project" value="TreeGrafter"/>
</dbReference>
<feature type="domain" description="Large ribosomal subunit protein uL30 N-terminal eukaryotes" evidence="1">
    <location>
        <begin position="3"/>
        <end position="45"/>
    </location>
</feature>
<reference evidence="2" key="2">
    <citation type="submission" date="2025-08" db="UniProtKB">
        <authorList>
            <consortium name="Ensembl"/>
        </authorList>
    </citation>
    <scope>IDENTIFICATION</scope>
</reference>
<dbReference type="InterPro" id="IPR039699">
    <property type="entry name" value="Ribosomal_uL30"/>
</dbReference>
<dbReference type="PANTHER" id="PTHR11524:SF12">
    <property type="entry name" value="LARGE RIBOSOMAL SUBUNIT PROTEIN UL30"/>
    <property type="match status" value="1"/>
</dbReference>
<protein>
    <recommendedName>
        <fullName evidence="1">Large ribosomal subunit protein uL30 N-terminal eukaryotes domain-containing protein</fullName>
    </recommendedName>
</protein>
<keyword evidence="3" id="KW-1185">Reference proteome</keyword>
<dbReference type="Pfam" id="PF17690">
    <property type="entry name" value="DUF5537"/>
    <property type="match status" value="1"/>
</dbReference>
<evidence type="ECO:0000259" key="1">
    <source>
        <dbReference type="Pfam" id="PF08079"/>
    </source>
</evidence>
<proteinExistence type="predicted"/>
<dbReference type="GO" id="GO:0003723">
    <property type="term" value="F:RNA binding"/>
    <property type="evidence" value="ECO:0007669"/>
    <property type="project" value="TreeGrafter"/>
</dbReference>
<name>A0A8I5N3Q0_PAPAN</name>
<dbReference type="GO" id="GO:0003735">
    <property type="term" value="F:structural constituent of ribosome"/>
    <property type="evidence" value="ECO:0007669"/>
    <property type="project" value="TreeGrafter"/>
</dbReference>
<dbReference type="Pfam" id="PF08079">
    <property type="entry name" value="Ribosomal_L30_N"/>
    <property type="match status" value="1"/>
</dbReference>
<evidence type="ECO:0000313" key="2">
    <source>
        <dbReference type="Ensembl" id="ENSPANP00000051182.1"/>
    </source>
</evidence>
<dbReference type="Ensembl" id="ENSPANT00000073841.1">
    <property type="protein sequence ID" value="ENSPANP00000051182.1"/>
    <property type="gene ID" value="ENSPANG00000019416.4"/>
</dbReference>
<dbReference type="GeneTree" id="ENSGT00390000008325"/>
<dbReference type="InterPro" id="IPR012988">
    <property type="entry name" value="Ribosomal_uL30_N_euk"/>
</dbReference>
<accession>A0A8I5N3Q0</accession>
<reference evidence="2 3" key="1">
    <citation type="submission" date="2012-03" db="EMBL/GenBank/DDBJ databases">
        <title>Whole Genome Assembly of Papio anubis.</title>
        <authorList>
            <person name="Liu Y.L."/>
            <person name="Abraham K.A."/>
            <person name="Akbar H.A."/>
            <person name="Ali S.A."/>
            <person name="Anosike U.A."/>
            <person name="Aqrawi P.A."/>
            <person name="Arias F.A."/>
            <person name="Attaway T.A."/>
            <person name="Awwad R.A."/>
            <person name="Babu C.B."/>
            <person name="Bandaranaike D.B."/>
            <person name="Battles P.B."/>
            <person name="Bell A.B."/>
            <person name="Beltran B.B."/>
            <person name="Berhane-Mersha D.B."/>
            <person name="Bess C.B."/>
            <person name="Bickham C.B."/>
            <person name="Bolden T.B."/>
            <person name="Carter K.C."/>
            <person name="Chau D.C."/>
            <person name="Chavez A.C."/>
            <person name="Clerc-Blankenburg K.C."/>
            <person name="Coyle M.C."/>
            <person name="Dao M.D."/>
            <person name="Davila M.L.D."/>
            <person name="Davy-Carroll L.D."/>
            <person name="Denson S.D."/>
            <person name="Dinh H.D."/>
            <person name="Fernandez S.F."/>
            <person name="Fernando P.F."/>
            <person name="Forbes L.F."/>
            <person name="Francis C.F."/>
            <person name="Francisco L.F."/>
            <person name="Fu Q.F."/>
            <person name="Garcia-Iii R.G."/>
            <person name="Garrett T.G."/>
            <person name="Gross S.G."/>
            <person name="Gubbala S.G."/>
            <person name="Hirani K.H."/>
            <person name="Hogues M.H."/>
            <person name="Hollins B.H."/>
            <person name="Jackson L.J."/>
            <person name="Javaid M.J."/>
            <person name="Jhangiani S.J."/>
            <person name="Johnson A.J."/>
            <person name="Johnson B.J."/>
            <person name="Jones J.J."/>
            <person name="Joshi V.J."/>
            <person name="Kalu J.K."/>
            <person name="Khan N.K."/>
            <person name="Korchina V.K."/>
            <person name="Kovar C.K."/>
            <person name="Lago L.L."/>
            <person name="Lara F.L."/>
            <person name="Le T.-K.L."/>
            <person name="Lee S.L."/>
            <person name="Legall-Iii F.L."/>
            <person name="Lemon S.L."/>
            <person name="Liu J.L."/>
            <person name="Liu Y.-S.L."/>
            <person name="Liyanage D.L."/>
            <person name="Lopez J.L."/>
            <person name="Lorensuhewa L.L."/>
            <person name="Mata R.M."/>
            <person name="Mathew T.M."/>
            <person name="Mercado C.M."/>
            <person name="Mercado I.M."/>
            <person name="Morales K.M."/>
            <person name="Morgan M.M."/>
            <person name="Munidasa M.M."/>
            <person name="Ngo D.N."/>
            <person name="Nguyen L.N."/>
            <person name="Nguyen T.N."/>
            <person name="Nguyen N.N."/>
            <person name="Obregon M.O."/>
            <person name="Okwuonu G.O."/>
            <person name="Ongeri F.O."/>
            <person name="Onwere C.O."/>
            <person name="Osifeso I.O."/>
            <person name="Parra A.P."/>
            <person name="Patil S.P."/>
            <person name="Perez A.P."/>
            <person name="Perez Y.P."/>
            <person name="Pham C.P."/>
            <person name="Pu L.-L.P."/>
            <person name="Puazo M.P."/>
            <person name="Quiroz J.Q."/>
            <person name="Rouhana J.R."/>
            <person name="Ruiz M.R."/>
            <person name="Ruiz S.-J.R."/>
            <person name="Saada N.S."/>
            <person name="Santibanez J.S."/>
            <person name="Scheel M.S."/>
            <person name="Schneider B.S."/>
            <person name="Simmons D.S."/>
            <person name="Sisson I.S."/>
            <person name="Tang L.-Y.T."/>
            <person name="Thornton R.T."/>
            <person name="Tisius J.T."/>
            <person name="Toledanes G.T."/>
            <person name="Trejos Z.T."/>
            <person name="Usmani K.U."/>
            <person name="Varghese R.V."/>
            <person name="Vattathil S.V."/>
            <person name="Vee V.V."/>
            <person name="Walker D.W."/>
            <person name="Weissenberger G.W."/>
            <person name="White C.W."/>
            <person name="Williams A.W."/>
            <person name="Woodworth J.W."/>
            <person name="Wright R.W."/>
            <person name="Zhu Y.Z."/>
            <person name="Han Y.H."/>
            <person name="Newsham I.N."/>
            <person name="Nazareth L.N."/>
            <person name="Worley K.W."/>
            <person name="Muzny D.M."/>
            <person name="Rogers J.R."/>
            <person name="Gibbs R.G."/>
        </authorList>
    </citation>
    <scope>NUCLEOTIDE SEQUENCE [LARGE SCALE GENOMIC DNA]</scope>
</reference>
<dbReference type="GO" id="GO:0022625">
    <property type="term" value="C:cytosolic large ribosomal subunit"/>
    <property type="evidence" value="ECO:0007669"/>
    <property type="project" value="TreeGrafter"/>
</dbReference>